<dbReference type="Proteomes" id="UP000190366">
    <property type="component" value="Unassembled WGS sequence"/>
</dbReference>
<comment type="caution">
    <text evidence="1">The sequence shown here is derived from an EMBL/GenBank/DDBJ whole genome shotgun (WGS) entry which is preliminary data.</text>
</comment>
<name>A0AB38DI37_9MYCO</name>
<dbReference type="EMBL" id="FVQL01000001">
    <property type="protein sequence ID" value="SKY96706.1"/>
    <property type="molecule type" value="Genomic_DNA"/>
</dbReference>
<dbReference type="AlphaFoldDB" id="A0AB38DI37"/>
<protein>
    <submittedName>
        <fullName evidence="1">Uncharacterized protein</fullName>
    </submittedName>
</protein>
<gene>
    <name evidence="1" type="ORF">SAMEA2275630_03169</name>
</gene>
<reference evidence="1 2" key="1">
    <citation type="submission" date="2016-11" db="EMBL/GenBank/DDBJ databases">
        <authorList>
            <consortium name="Pathogen Informatics"/>
        </authorList>
    </citation>
    <scope>NUCLEOTIDE SEQUENCE [LARGE SCALE GENOMIC DNA]</scope>
    <source>
        <strain evidence="1 2">1168</strain>
    </source>
</reference>
<accession>A0AB38DI37</accession>
<sequence length="73" mass="7479">MTRSDARGDVSANAGPNLSGALWGLSLRLVLQRWVSAKVGPGWVHVTPVTDVAGRVAVAKGMSPELAAGFAHG</sequence>
<evidence type="ECO:0000313" key="2">
    <source>
        <dbReference type="Proteomes" id="UP000190366"/>
    </source>
</evidence>
<organism evidence="1 2">
    <name type="scientific">Mycobacteroides abscessus subsp. massiliense</name>
    <dbReference type="NCBI Taxonomy" id="1962118"/>
    <lineage>
        <taxon>Bacteria</taxon>
        <taxon>Bacillati</taxon>
        <taxon>Actinomycetota</taxon>
        <taxon>Actinomycetes</taxon>
        <taxon>Mycobacteriales</taxon>
        <taxon>Mycobacteriaceae</taxon>
        <taxon>Mycobacteroides</taxon>
        <taxon>Mycobacteroides abscessus</taxon>
    </lineage>
</organism>
<evidence type="ECO:0000313" key="1">
    <source>
        <dbReference type="EMBL" id="SKY96706.1"/>
    </source>
</evidence>
<proteinExistence type="predicted"/>